<reference evidence="1" key="1">
    <citation type="submission" date="2018-05" db="EMBL/GenBank/DDBJ databases">
        <authorList>
            <person name="Lanie J.A."/>
            <person name="Ng W.-L."/>
            <person name="Kazmierczak K.M."/>
            <person name="Andrzejewski T.M."/>
            <person name="Davidsen T.M."/>
            <person name="Wayne K.J."/>
            <person name="Tettelin H."/>
            <person name="Glass J.I."/>
            <person name="Rusch D."/>
            <person name="Podicherti R."/>
            <person name="Tsui H.-C.T."/>
            <person name="Winkler M.E."/>
        </authorList>
    </citation>
    <scope>NUCLEOTIDE SEQUENCE</scope>
</reference>
<evidence type="ECO:0000313" key="1">
    <source>
        <dbReference type="EMBL" id="SVB22483.1"/>
    </source>
</evidence>
<accession>A0A382CB44</accession>
<sequence>MANRFPLVVDSTNSNIRELPSGDNLDLTGSSIVLGGTTVTANGEELNLLDNVSGLVQADFTKLAAVTSTDAELNLLAGVSGLAQSDFTKLAAVDATAVELNYLDINTLGLTQASRAVTADANGIVKFGDGIQEAYTDLTSGTTVALDLNVGTVFNLTLEHDVGTFNWTNYAGADYASAFVLRVKQDGTGDWSLAWPAGVDWAAGTAPELSTAANAVDVFVFLGVNNLDGGTLWHGFTAGQAFA</sequence>
<organism evidence="1">
    <name type="scientific">marine metagenome</name>
    <dbReference type="NCBI Taxonomy" id="408172"/>
    <lineage>
        <taxon>unclassified sequences</taxon>
        <taxon>metagenomes</taxon>
        <taxon>ecological metagenomes</taxon>
    </lineage>
</organism>
<dbReference type="EMBL" id="UINC01033342">
    <property type="protein sequence ID" value="SVB22483.1"/>
    <property type="molecule type" value="Genomic_DNA"/>
</dbReference>
<proteinExistence type="predicted"/>
<gene>
    <name evidence="1" type="ORF">METZ01_LOCUS175337</name>
</gene>
<protein>
    <submittedName>
        <fullName evidence="1">Uncharacterized protein</fullName>
    </submittedName>
</protein>
<dbReference type="AlphaFoldDB" id="A0A382CB44"/>
<name>A0A382CB44_9ZZZZ</name>